<protein>
    <submittedName>
        <fullName evidence="2">GM24950</fullName>
    </submittedName>
</protein>
<feature type="transmembrane region" description="Helical" evidence="1">
    <location>
        <begin position="32"/>
        <end position="53"/>
    </location>
</feature>
<keyword evidence="3" id="KW-1185">Reference proteome</keyword>
<keyword evidence="1" id="KW-0812">Transmembrane</keyword>
<dbReference type="HOGENOM" id="CLU_2485723_0_0_1"/>
<organism evidence="3">
    <name type="scientific">Drosophila sechellia</name>
    <name type="common">Fruit fly</name>
    <dbReference type="NCBI Taxonomy" id="7238"/>
    <lineage>
        <taxon>Eukaryota</taxon>
        <taxon>Metazoa</taxon>
        <taxon>Ecdysozoa</taxon>
        <taxon>Arthropoda</taxon>
        <taxon>Hexapoda</taxon>
        <taxon>Insecta</taxon>
        <taxon>Pterygota</taxon>
        <taxon>Neoptera</taxon>
        <taxon>Endopterygota</taxon>
        <taxon>Diptera</taxon>
        <taxon>Brachycera</taxon>
        <taxon>Muscomorpha</taxon>
        <taxon>Ephydroidea</taxon>
        <taxon>Drosophilidae</taxon>
        <taxon>Drosophila</taxon>
        <taxon>Sophophora</taxon>
    </lineage>
</organism>
<dbReference type="STRING" id="7238.B4HJG2"/>
<feature type="transmembrane region" description="Helical" evidence="1">
    <location>
        <begin position="59"/>
        <end position="77"/>
    </location>
</feature>
<dbReference type="EMBL" id="CH480815">
    <property type="protein sequence ID" value="EDW40686.1"/>
    <property type="molecule type" value="Genomic_DNA"/>
</dbReference>
<gene>
    <name evidence="2" type="primary">Dsec\GM24950</name>
    <name evidence="2" type="ORF">Dsec_GM24950</name>
</gene>
<evidence type="ECO:0000256" key="1">
    <source>
        <dbReference type="SAM" id="Phobius"/>
    </source>
</evidence>
<keyword evidence="1" id="KW-1133">Transmembrane helix</keyword>
<proteinExistence type="predicted"/>
<dbReference type="Proteomes" id="UP000001292">
    <property type="component" value="Unassembled WGS sequence"/>
</dbReference>
<dbReference type="AlphaFoldDB" id="B4HJG2"/>
<accession>B4HJG2</accession>
<dbReference type="PhylomeDB" id="B4HJG2"/>
<evidence type="ECO:0000313" key="2">
    <source>
        <dbReference type="EMBL" id="EDW40686.1"/>
    </source>
</evidence>
<name>B4HJG2_DROSE</name>
<sequence length="87" mass="9776">MADTANYINDRFQTFMKGLGDRYEPYVREHLYKVYMVLGSTAAATTMGALLQMRDFLDLGVLAAVATLVLVLGLHFYKDDGRTITHV</sequence>
<reference evidence="2 3" key="1">
    <citation type="journal article" date="2007" name="Nature">
        <title>Evolution of genes and genomes on the Drosophila phylogeny.</title>
        <authorList>
            <consortium name="Drosophila 12 Genomes Consortium"/>
            <person name="Clark A.G."/>
            <person name="Eisen M.B."/>
            <person name="Smith D.R."/>
            <person name="Bergman C.M."/>
            <person name="Oliver B."/>
            <person name="Markow T.A."/>
            <person name="Kaufman T.C."/>
            <person name="Kellis M."/>
            <person name="Gelbart W."/>
            <person name="Iyer V.N."/>
            <person name="Pollard D.A."/>
            <person name="Sackton T.B."/>
            <person name="Larracuente A.M."/>
            <person name="Singh N.D."/>
            <person name="Abad J.P."/>
            <person name="Abt D.N."/>
            <person name="Adryan B."/>
            <person name="Aguade M."/>
            <person name="Akashi H."/>
            <person name="Anderson W.W."/>
            <person name="Aquadro C.F."/>
            <person name="Ardell D.H."/>
            <person name="Arguello R."/>
            <person name="Artieri C.G."/>
            <person name="Barbash D.A."/>
            <person name="Barker D."/>
            <person name="Barsanti P."/>
            <person name="Batterham P."/>
            <person name="Batzoglou S."/>
            <person name="Begun D."/>
            <person name="Bhutkar A."/>
            <person name="Blanco E."/>
            <person name="Bosak S.A."/>
            <person name="Bradley R.K."/>
            <person name="Brand A.D."/>
            <person name="Brent M.R."/>
            <person name="Brooks A.N."/>
            <person name="Brown R.H."/>
            <person name="Butlin R.K."/>
            <person name="Caggese C."/>
            <person name="Calvi B.R."/>
            <person name="Bernardo de Carvalho A."/>
            <person name="Caspi A."/>
            <person name="Castrezana S."/>
            <person name="Celniker S.E."/>
            <person name="Chang J.L."/>
            <person name="Chapple C."/>
            <person name="Chatterji S."/>
            <person name="Chinwalla A."/>
            <person name="Civetta A."/>
            <person name="Clifton S.W."/>
            <person name="Comeron J.M."/>
            <person name="Costello J.C."/>
            <person name="Coyne J.A."/>
            <person name="Daub J."/>
            <person name="David R.G."/>
            <person name="Delcher A.L."/>
            <person name="Delehaunty K."/>
            <person name="Do C.B."/>
            <person name="Ebling H."/>
            <person name="Edwards K."/>
            <person name="Eickbush T."/>
            <person name="Evans J.D."/>
            <person name="Filipski A."/>
            <person name="Findeiss S."/>
            <person name="Freyhult E."/>
            <person name="Fulton L."/>
            <person name="Fulton R."/>
            <person name="Garcia A.C."/>
            <person name="Gardiner A."/>
            <person name="Garfield D.A."/>
            <person name="Garvin B.E."/>
            <person name="Gibson G."/>
            <person name="Gilbert D."/>
            <person name="Gnerre S."/>
            <person name="Godfrey J."/>
            <person name="Good R."/>
            <person name="Gotea V."/>
            <person name="Gravely B."/>
            <person name="Greenberg A.J."/>
            <person name="Griffiths-Jones S."/>
            <person name="Gross S."/>
            <person name="Guigo R."/>
            <person name="Gustafson E.A."/>
            <person name="Haerty W."/>
            <person name="Hahn M.W."/>
            <person name="Halligan D.L."/>
            <person name="Halpern A.L."/>
            <person name="Halter G.M."/>
            <person name="Han M.V."/>
            <person name="Heger A."/>
            <person name="Hillier L."/>
            <person name="Hinrichs A.S."/>
            <person name="Holmes I."/>
            <person name="Hoskins R.A."/>
            <person name="Hubisz M.J."/>
            <person name="Hultmark D."/>
            <person name="Huntley M.A."/>
            <person name="Jaffe D.B."/>
            <person name="Jagadeeshan S."/>
            <person name="Jeck W.R."/>
            <person name="Johnson J."/>
            <person name="Jones C.D."/>
            <person name="Jordan W.C."/>
            <person name="Karpen G.H."/>
            <person name="Kataoka E."/>
            <person name="Keightley P.D."/>
            <person name="Kheradpour P."/>
            <person name="Kirkness E.F."/>
            <person name="Koerich L.B."/>
            <person name="Kristiansen K."/>
            <person name="Kudrna D."/>
            <person name="Kulathinal R.J."/>
            <person name="Kumar S."/>
            <person name="Kwok R."/>
            <person name="Lander E."/>
            <person name="Langley C.H."/>
            <person name="Lapoint R."/>
            <person name="Lazzaro B.P."/>
            <person name="Lee S.J."/>
            <person name="Levesque L."/>
            <person name="Li R."/>
            <person name="Lin C.F."/>
            <person name="Lin M.F."/>
            <person name="Lindblad-Toh K."/>
            <person name="Llopart A."/>
            <person name="Long M."/>
            <person name="Low L."/>
            <person name="Lozovsky E."/>
            <person name="Lu J."/>
            <person name="Luo M."/>
            <person name="Machado C.A."/>
            <person name="Makalowski W."/>
            <person name="Marzo M."/>
            <person name="Matsuda M."/>
            <person name="Matzkin L."/>
            <person name="McAllister B."/>
            <person name="McBride C.S."/>
            <person name="McKernan B."/>
            <person name="McKernan K."/>
            <person name="Mendez-Lago M."/>
            <person name="Minx P."/>
            <person name="Mollenhauer M.U."/>
            <person name="Montooth K."/>
            <person name="Mount S.M."/>
            <person name="Mu X."/>
            <person name="Myers E."/>
            <person name="Negre B."/>
            <person name="Newfeld S."/>
            <person name="Nielsen R."/>
            <person name="Noor M.A."/>
            <person name="O'Grady P."/>
            <person name="Pachter L."/>
            <person name="Papaceit M."/>
            <person name="Parisi M.J."/>
            <person name="Parisi M."/>
            <person name="Parts L."/>
            <person name="Pedersen J.S."/>
            <person name="Pesole G."/>
            <person name="Phillippy A.M."/>
            <person name="Ponting C.P."/>
            <person name="Pop M."/>
            <person name="Porcelli D."/>
            <person name="Powell J.R."/>
            <person name="Prohaska S."/>
            <person name="Pruitt K."/>
            <person name="Puig M."/>
            <person name="Quesneville H."/>
            <person name="Ram K.R."/>
            <person name="Rand D."/>
            <person name="Rasmussen M.D."/>
            <person name="Reed L.K."/>
            <person name="Reenan R."/>
            <person name="Reily A."/>
            <person name="Remington K.A."/>
            <person name="Rieger T.T."/>
            <person name="Ritchie M.G."/>
            <person name="Robin C."/>
            <person name="Rogers Y.H."/>
            <person name="Rohde C."/>
            <person name="Rozas J."/>
            <person name="Rubenfield M.J."/>
            <person name="Ruiz A."/>
            <person name="Russo S."/>
            <person name="Salzberg S.L."/>
            <person name="Sanchez-Gracia A."/>
            <person name="Saranga D.J."/>
            <person name="Sato H."/>
            <person name="Schaeffer S.W."/>
            <person name="Schatz M.C."/>
            <person name="Schlenke T."/>
            <person name="Schwartz R."/>
            <person name="Segarra C."/>
            <person name="Singh R.S."/>
            <person name="Sirot L."/>
            <person name="Sirota M."/>
            <person name="Sisneros N.B."/>
            <person name="Smith C.D."/>
            <person name="Smith T.F."/>
            <person name="Spieth J."/>
            <person name="Stage D.E."/>
            <person name="Stark A."/>
            <person name="Stephan W."/>
            <person name="Strausberg R.L."/>
            <person name="Strempel S."/>
            <person name="Sturgill D."/>
            <person name="Sutton G."/>
            <person name="Sutton G.G."/>
            <person name="Tao W."/>
            <person name="Teichmann S."/>
            <person name="Tobari Y.N."/>
            <person name="Tomimura Y."/>
            <person name="Tsolas J.M."/>
            <person name="Valente V.L."/>
            <person name="Venter E."/>
            <person name="Venter J.C."/>
            <person name="Vicario S."/>
            <person name="Vieira F.G."/>
            <person name="Vilella A.J."/>
            <person name="Villasante A."/>
            <person name="Walenz B."/>
            <person name="Wang J."/>
            <person name="Wasserman M."/>
            <person name="Watts T."/>
            <person name="Wilson D."/>
            <person name="Wilson R.K."/>
            <person name="Wing R.A."/>
            <person name="Wolfner M.F."/>
            <person name="Wong A."/>
            <person name="Wong G.K."/>
            <person name="Wu C.I."/>
            <person name="Wu G."/>
            <person name="Yamamoto D."/>
            <person name="Yang H.P."/>
            <person name="Yang S.P."/>
            <person name="Yorke J.A."/>
            <person name="Yoshida K."/>
            <person name="Zdobnov E."/>
            <person name="Zhang P."/>
            <person name="Zhang Y."/>
            <person name="Zimin A.V."/>
            <person name="Baldwin J."/>
            <person name="Abdouelleil A."/>
            <person name="Abdulkadir J."/>
            <person name="Abebe A."/>
            <person name="Abera B."/>
            <person name="Abreu J."/>
            <person name="Acer S.C."/>
            <person name="Aftuck L."/>
            <person name="Alexander A."/>
            <person name="An P."/>
            <person name="Anderson E."/>
            <person name="Anderson S."/>
            <person name="Arachi H."/>
            <person name="Azer M."/>
            <person name="Bachantsang P."/>
            <person name="Barry A."/>
            <person name="Bayul T."/>
            <person name="Berlin A."/>
            <person name="Bessette D."/>
            <person name="Bloom T."/>
            <person name="Blye J."/>
            <person name="Boguslavskiy L."/>
            <person name="Bonnet C."/>
            <person name="Boukhgalter B."/>
            <person name="Bourzgui I."/>
            <person name="Brown A."/>
            <person name="Cahill P."/>
            <person name="Channer S."/>
            <person name="Cheshatsang Y."/>
            <person name="Chuda L."/>
            <person name="Citroen M."/>
            <person name="Collymore A."/>
            <person name="Cooke P."/>
            <person name="Costello M."/>
            <person name="D'Aco K."/>
            <person name="Daza R."/>
            <person name="De Haan G."/>
            <person name="DeGray S."/>
            <person name="DeMaso C."/>
            <person name="Dhargay N."/>
            <person name="Dooley K."/>
            <person name="Dooley E."/>
            <person name="Doricent M."/>
            <person name="Dorje P."/>
            <person name="Dorjee K."/>
            <person name="Dupes A."/>
            <person name="Elong R."/>
            <person name="Falk J."/>
            <person name="Farina A."/>
            <person name="Faro S."/>
            <person name="Ferguson D."/>
            <person name="Fisher S."/>
            <person name="Foley C.D."/>
            <person name="Franke A."/>
            <person name="Friedrich D."/>
            <person name="Gadbois L."/>
            <person name="Gearin G."/>
            <person name="Gearin C.R."/>
            <person name="Giannoukos G."/>
            <person name="Goode T."/>
            <person name="Graham J."/>
            <person name="Grandbois E."/>
            <person name="Grewal S."/>
            <person name="Gyaltsen K."/>
            <person name="Hafez N."/>
            <person name="Hagos B."/>
            <person name="Hall J."/>
            <person name="Henson C."/>
            <person name="Hollinger A."/>
            <person name="Honan T."/>
            <person name="Huard M.D."/>
            <person name="Hughes L."/>
            <person name="Hurhula B."/>
            <person name="Husby M.E."/>
            <person name="Kamat A."/>
            <person name="Kanga B."/>
            <person name="Kashin S."/>
            <person name="Khazanovich D."/>
            <person name="Kisner P."/>
            <person name="Lance K."/>
            <person name="Lara M."/>
            <person name="Lee W."/>
            <person name="Lennon N."/>
            <person name="Letendre F."/>
            <person name="LeVine R."/>
            <person name="Lipovsky A."/>
            <person name="Liu X."/>
            <person name="Liu J."/>
            <person name="Liu S."/>
            <person name="Lokyitsang T."/>
            <person name="Lokyitsang Y."/>
            <person name="Lubonja R."/>
            <person name="Lui A."/>
            <person name="MacDonald P."/>
            <person name="Magnisalis V."/>
            <person name="Maru K."/>
            <person name="Matthews C."/>
            <person name="McCusker W."/>
            <person name="McDonough S."/>
            <person name="Mehta T."/>
            <person name="Meldrim J."/>
            <person name="Meneus L."/>
            <person name="Mihai O."/>
            <person name="Mihalev A."/>
            <person name="Mihova T."/>
            <person name="Mittelman R."/>
            <person name="Mlenga V."/>
            <person name="Montmayeur A."/>
            <person name="Mulrain L."/>
            <person name="Navidi A."/>
            <person name="Naylor J."/>
            <person name="Negash T."/>
            <person name="Nguyen T."/>
            <person name="Nguyen N."/>
            <person name="Nicol R."/>
            <person name="Norbu C."/>
            <person name="Norbu N."/>
            <person name="Novod N."/>
            <person name="O'Neill B."/>
            <person name="Osman S."/>
            <person name="Markiewicz E."/>
            <person name="Oyono O.L."/>
            <person name="Patti C."/>
            <person name="Phunkhang P."/>
            <person name="Pierre F."/>
            <person name="Priest M."/>
            <person name="Raghuraman S."/>
            <person name="Rege F."/>
            <person name="Reyes R."/>
            <person name="Rise C."/>
            <person name="Rogov P."/>
            <person name="Ross K."/>
            <person name="Ryan E."/>
            <person name="Settipalli S."/>
            <person name="Shea T."/>
            <person name="Sherpa N."/>
            <person name="Shi L."/>
            <person name="Shih D."/>
            <person name="Sparrow T."/>
            <person name="Spaulding J."/>
            <person name="Stalker J."/>
            <person name="Stange-Thomann N."/>
            <person name="Stavropoulos S."/>
            <person name="Stone C."/>
            <person name="Strader C."/>
            <person name="Tesfaye S."/>
            <person name="Thomson T."/>
            <person name="Thoulutsang Y."/>
            <person name="Thoulutsang D."/>
            <person name="Topham K."/>
            <person name="Topping I."/>
            <person name="Tsamla T."/>
            <person name="Vassiliev H."/>
            <person name="Vo A."/>
            <person name="Wangchuk T."/>
            <person name="Wangdi T."/>
            <person name="Weiand M."/>
            <person name="Wilkinson J."/>
            <person name="Wilson A."/>
            <person name="Yadav S."/>
            <person name="Young G."/>
            <person name="Yu Q."/>
            <person name="Zembek L."/>
            <person name="Zhong D."/>
            <person name="Zimmer A."/>
            <person name="Zwirko Z."/>
            <person name="Jaffe D.B."/>
            <person name="Alvarez P."/>
            <person name="Brockman W."/>
            <person name="Butler J."/>
            <person name="Chin C."/>
            <person name="Gnerre S."/>
            <person name="Grabherr M."/>
            <person name="Kleber M."/>
            <person name="Mauceli E."/>
            <person name="MacCallum I."/>
        </authorList>
    </citation>
    <scope>NUCLEOTIDE SEQUENCE [LARGE SCALE GENOMIC DNA]</scope>
    <source>
        <strain evidence="3">Rob3c / Tucson 14021-0248.25</strain>
    </source>
</reference>
<dbReference type="OMA" id="MIMESAI"/>
<evidence type="ECO:0000313" key="3">
    <source>
        <dbReference type="Proteomes" id="UP000001292"/>
    </source>
</evidence>
<keyword evidence="1" id="KW-0472">Membrane</keyword>